<proteinExistence type="predicted"/>
<dbReference type="Proteomes" id="UP000243374">
    <property type="component" value="Unassembled WGS sequence"/>
</dbReference>
<name>A0A662Z6Y4_9GAMM</name>
<dbReference type="EMBL" id="FOSF01000004">
    <property type="protein sequence ID" value="SFJ85284.1"/>
    <property type="molecule type" value="Genomic_DNA"/>
</dbReference>
<evidence type="ECO:0008006" key="3">
    <source>
        <dbReference type="Google" id="ProtNLM"/>
    </source>
</evidence>
<evidence type="ECO:0000313" key="2">
    <source>
        <dbReference type="Proteomes" id="UP000243374"/>
    </source>
</evidence>
<evidence type="ECO:0000313" key="1">
    <source>
        <dbReference type="EMBL" id="SFJ85284.1"/>
    </source>
</evidence>
<accession>A0A662Z6Y4</accession>
<keyword evidence="2" id="KW-1185">Reference proteome</keyword>
<protein>
    <recommendedName>
        <fullName evidence="3">Antitoxin VbhA domain-containing protein</fullName>
    </recommendedName>
</protein>
<reference evidence="1 2" key="1">
    <citation type="submission" date="2016-10" db="EMBL/GenBank/DDBJ databases">
        <authorList>
            <person name="Varghese N."/>
            <person name="Submissions S."/>
        </authorList>
    </citation>
    <scope>NUCLEOTIDE SEQUENCE [LARGE SCALE GENOMIC DNA]</scope>
    <source>
        <strain evidence="1 2">22B</strain>
    </source>
</reference>
<dbReference type="CDD" id="cd11586">
    <property type="entry name" value="VbhA_like"/>
    <property type="match status" value="1"/>
</dbReference>
<dbReference type="InterPro" id="IPR033788">
    <property type="entry name" value="VbhA-like"/>
</dbReference>
<dbReference type="AlphaFoldDB" id="A0A662Z6Y4"/>
<sequence length="52" mass="5999">MLLDEVKATLAMENLYLTEEQEKLLQSYADGEISFKEFQEQISKLTEDSKVA</sequence>
<dbReference type="RefSeq" id="WP_164954274.1">
    <property type="nucleotide sequence ID" value="NZ_CP047056.1"/>
</dbReference>
<gene>
    <name evidence="1" type="ORF">SAMN04487865_100488</name>
</gene>
<organism evidence="1 2">
    <name type="scientific">Succinivibrio dextrinosolvens</name>
    <dbReference type="NCBI Taxonomy" id="83771"/>
    <lineage>
        <taxon>Bacteria</taxon>
        <taxon>Pseudomonadati</taxon>
        <taxon>Pseudomonadota</taxon>
        <taxon>Gammaproteobacteria</taxon>
        <taxon>Aeromonadales</taxon>
        <taxon>Succinivibrionaceae</taxon>
        <taxon>Succinivibrio</taxon>
    </lineage>
</organism>